<keyword evidence="3" id="KW-1185">Reference proteome</keyword>
<gene>
    <name evidence="2" type="ORF">GJV18_12185</name>
</gene>
<sequence>MEVRGESAAEVLGLLDAIEQEVASITPVERLRTAYMHAEGWVHIGAHLAWLADIQVWKAAIRIALQGSPVTAFKHLLGGCVVGRTRVQASSINIKNNILALYPDLGLVCKVHRSQGVRDHQALFNEYQTLQMLSTIDGVNAPRPLEFNDRYAPALLMSFQAGCGPTRGHWEEAALAFAQQLFSVYEHVGVEVSCLRDDAVYARYLDGGMQYLQGQGWTADEAELICGVLARYADEPVLSSRIHGDAGLGNTLQAADGQLQILDWELSRSGLIAHDMCKLIADCEVVRPVYVSWRASYLQSGEAGTLRELAVVDLLIRLDLHDARDYFVQRSAGDLAYVDMKLGLIRTRVRQLCEGLG</sequence>
<organism evidence="2 3">
    <name type="scientific">Pseudomonas xionganensis</name>
    <dbReference type="NCBI Taxonomy" id="2654845"/>
    <lineage>
        <taxon>Bacteria</taxon>
        <taxon>Pseudomonadati</taxon>
        <taxon>Pseudomonadota</taxon>
        <taxon>Gammaproteobacteria</taxon>
        <taxon>Pseudomonadales</taxon>
        <taxon>Pseudomonadaceae</taxon>
        <taxon>Pseudomonas</taxon>
    </lineage>
</organism>
<evidence type="ECO:0000313" key="3">
    <source>
        <dbReference type="Proteomes" id="UP000429555"/>
    </source>
</evidence>
<accession>A0A6I4L019</accession>
<dbReference type="EMBL" id="WKJZ01000001">
    <property type="protein sequence ID" value="MVW76076.1"/>
    <property type="molecule type" value="Genomic_DNA"/>
</dbReference>
<name>A0A6I4L019_9PSED</name>
<dbReference type="AlphaFoldDB" id="A0A6I4L019"/>
<dbReference type="InterPro" id="IPR002575">
    <property type="entry name" value="Aminoglycoside_PTrfase"/>
</dbReference>
<dbReference type="InterPro" id="IPR011009">
    <property type="entry name" value="Kinase-like_dom_sf"/>
</dbReference>
<dbReference type="Proteomes" id="UP000429555">
    <property type="component" value="Unassembled WGS sequence"/>
</dbReference>
<dbReference type="RefSeq" id="WP_160345766.1">
    <property type="nucleotide sequence ID" value="NZ_WKJZ01000001.1"/>
</dbReference>
<evidence type="ECO:0000313" key="2">
    <source>
        <dbReference type="EMBL" id="MVW76076.1"/>
    </source>
</evidence>
<reference evidence="2 3" key="1">
    <citation type="submission" date="2019-11" db="EMBL/GenBank/DDBJ databases">
        <title>Pseudomonas flavidum sp. nov., isolated from Baiyang Lake.</title>
        <authorList>
            <person name="Zhao Y."/>
        </authorList>
    </citation>
    <scope>NUCLEOTIDE SEQUENCE [LARGE SCALE GENOMIC DNA]</scope>
    <source>
        <strain evidence="3">R-22-3 w-18</strain>
    </source>
</reference>
<proteinExistence type="predicted"/>
<dbReference type="Pfam" id="PF01636">
    <property type="entry name" value="APH"/>
    <property type="match status" value="1"/>
</dbReference>
<dbReference type="SUPFAM" id="SSF56112">
    <property type="entry name" value="Protein kinase-like (PK-like)"/>
    <property type="match status" value="1"/>
</dbReference>
<keyword evidence="2" id="KW-0808">Transferase</keyword>
<dbReference type="Gene3D" id="3.90.1200.10">
    <property type="match status" value="1"/>
</dbReference>
<feature type="domain" description="Aminoglycoside phosphotransferase" evidence="1">
    <location>
        <begin position="107"/>
        <end position="302"/>
    </location>
</feature>
<dbReference type="GO" id="GO:0016740">
    <property type="term" value="F:transferase activity"/>
    <property type="evidence" value="ECO:0007669"/>
    <property type="project" value="UniProtKB-KW"/>
</dbReference>
<comment type="caution">
    <text evidence="2">The sequence shown here is derived from an EMBL/GenBank/DDBJ whole genome shotgun (WGS) entry which is preliminary data.</text>
</comment>
<evidence type="ECO:0000259" key="1">
    <source>
        <dbReference type="Pfam" id="PF01636"/>
    </source>
</evidence>
<protein>
    <submittedName>
        <fullName evidence="2">Phosphotransferase</fullName>
    </submittedName>
</protein>